<organism evidence="2 3">
    <name type="scientific">Mucuna pruriens</name>
    <name type="common">Velvet bean</name>
    <name type="synonym">Dolichos pruriens</name>
    <dbReference type="NCBI Taxonomy" id="157652"/>
    <lineage>
        <taxon>Eukaryota</taxon>
        <taxon>Viridiplantae</taxon>
        <taxon>Streptophyta</taxon>
        <taxon>Embryophyta</taxon>
        <taxon>Tracheophyta</taxon>
        <taxon>Spermatophyta</taxon>
        <taxon>Magnoliopsida</taxon>
        <taxon>eudicotyledons</taxon>
        <taxon>Gunneridae</taxon>
        <taxon>Pentapetalae</taxon>
        <taxon>rosids</taxon>
        <taxon>fabids</taxon>
        <taxon>Fabales</taxon>
        <taxon>Fabaceae</taxon>
        <taxon>Papilionoideae</taxon>
        <taxon>50 kb inversion clade</taxon>
        <taxon>NPAAA clade</taxon>
        <taxon>indigoferoid/millettioid clade</taxon>
        <taxon>Phaseoleae</taxon>
        <taxon>Mucuna</taxon>
    </lineage>
</organism>
<dbReference type="InterPro" id="IPR001584">
    <property type="entry name" value="Integrase_cat-core"/>
</dbReference>
<comment type="caution">
    <text evidence="2">The sequence shown here is derived from an EMBL/GenBank/DDBJ whole genome shotgun (WGS) entry which is preliminary data.</text>
</comment>
<proteinExistence type="predicted"/>
<dbReference type="PROSITE" id="PS50994">
    <property type="entry name" value="INTEGRASE"/>
    <property type="match status" value="1"/>
</dbReference>
<gene>
    <name evidence="2" type="ORF">CR513_22823</name>
</gene>
<dbReference type="PANTHER" id="PTHR42648">
    <property type="entry name" value="TRANSPOSASE, PUTATIVE-RELATED"/>
    <property type="match status" value="1"/>
</dbReference>
<feature type="domain" description="Integrase catalytic" evidence="1">
    <location>
        <begin position="1"/>
        <end position="103"/>
    </location>
</feature>
<dbReference type="Proteomes" id="UP000257109">
    <property type="component" value="Unassembled WGS sequence"/>
</dbReference>
<name>A0A371GW16_MUCPR</name>
<dbReference type="GO" id="GO:0015074">
    <property type="term" value="P:DNA integration"/>
    <property type="evidence" value="ECO:0007669"/>
    <property type="project" value="InterPro"/>
</dbReference>
<keyword evidence="3" id="KW-1185">Reference proteome</keyword>
<accession>A0A371GW16</accession>
<evidence type="ECO:0000313" key="2">
    <source>
        <dbReference type="EMBL" id="RDX94752.1"/>
    </source>
</evidence>
<protein>
    <recommendedName>
        <fullName evidence="1">Integrase catalytic domain-containing protein</fullName>
    </recommendedName>
</protein>
<reference evidence="2" key="1">
    <citation type="submission" date="2018-05" db="EMBL/GenBank/DDBJ databases">
        <title>Draft genome of Mucuna pruriens seed.</title>
        <authorList>
            <person name="Nnadi N.E."/>
            <person name="Vos R."/>
            <person name="Hasami M.H."/>
            <person name="Devisetty U.K."/>
            <person name="Aguiy J.C."/>
        </authorList>
    </citation>
    <scope>NUCLEOTIDE SEQUENCE [LARGE SCALE GENOMIC DNA]</scope>
    <source>
        <strain evidence="2">JCA_2017</strain>
    </source>
</reference>
<dbReference type="InterPro" id="IPR036397">
    <property type="entry name" value="RNaseH_sf"/>
</dbReference>
<feature type="non-terminal residue" evidence="2">
    <location>
        <position position="1"/>
    </location>
</feature>
<dbReference type="InterPro" id="IPR039537">
    <property type="entry name" value="Retrotran_Ty1/copia-like"/>
</dbReference>
<dbReference type="Gene3D" id="3.30.420.10">
    <property type="entry name" value="Ribonuclease H-like superfamily/Ribonuclease H"/>
    <property type="match status" value="1"/>
</dbReference>
<sequence>MRCDRGGEYYGCYDEIGRNPRPFARFLDEFGMKLNTPCSILLSKIVIERRNRTLMDIVRCMLSHSSLPIFLWGDALRTTLYILNQVSKKSMSKNPYEQMIGRKPRLRHFHVWGCKARVIPYNPQQKKLDLKTVSNFFIDYYVGSRGYRFYCPYLCICYGLNCFHANDLTLRGREAIVVPPNDVQQPNNIDEVAPLRCFQREHRPSIQDDYVVYLKEHALDIHDDDPITFQEAISIPHVSNWLNAMYDELSHKSYHFSGRNFYDLPPKELNPLRPKIDGARLAPYIFMLCFT</sequence>
<dbReference type="SUPFAM" id="SSF53098">
    <property type="entry name" value="Ribonuclease H-like"/>
    <property type="match status" value="1"/>
</dbReference>
<dbReference type="AlphaFoldDB" id="A0A371GW16"/>
<dbReference type="GO" id="GO:0003676">
    <property type="term" value="F:nucleic acid binding"/>
    <property type="evidence" value="ECO:0007669"/>
    <property type="project" value="InterPro"/>
</dbReference>
<evidence type="ECO:0000259" key="1">
    <source>
        <dbReference type="PROSITE" id="PS50994"/>
    </source>
</evidence>
<dbReference type="OrthoDB" id="1935113at2759"/>
<dbReference type="InterPro" id="IPR012337">
    <property type="entry name" value="RNaseH-like_sf"/>
</dbReference>
<dbReference type="STRING" id="157652.A0A371GW16"/>
<dbReference type="PANTHER" id="PTHR42648:SF28">
    <property type="entry name" value="TRANSPOSON-ENCODED PROTEIN WITH RIBONUCLEASE H-LIKE AND RETROVIRUS ZINC FINGER-LIKE DOMAINS"/>
    <property type="match status" value="1"/>
</dbReference>
<evidence type="ECO:0000313" key="3">
    <source>
        <dbReference type="Proteomes" id="UP000257109"/>
    </source>
</evidence>
<dbReference type="EMBL" id="QJKJ01004293">
    <property type="protein sequence ID" value="RDX94752.1"/>
    <property type="molecule type" value="Genomic_DNA"/>
</dbReference>